<comment type="function">
    <text evidence="7 14">Catalyzes the formation of sulfite from adenosine 5'-phosphosulfate (APS) using thioredoxin as an electron donor.</text>
</comment>
<evidence type="ECO:0000256" key="6">
    <source>
        <dbReference type="ARBA" id="ARBA00023014"/>
    </source>
</evidence>
<dbReference type="GO" id="GO:0019379">
    <property type="term" value="P:sulfate assimilation, phosphoadenylyl sulfate reduction by phosphoadenylyl-sulfate reductase (thioredoxin)"/>
    <property type="evidence" value="ECO:0007669"/>
    <property type="project" value="UniProtKB-UniRule"/>
</dbReference>
<comment type="caution">
    <text evidence="16">The sequence shown here is derived from an EMBL/GenBank/DDBJ whole genome shotgun (WGS) entry which is preliminary data.</text>
</comment>
<organism evidence="16 17">
    <name type="scientific">Silvimonas terrae</name>
    <dbReference type="NCBI Taxonomy" id="300266"/>
    <lineage>
        <taxon>Bacteria</taxon>
        <taxon>Pseudomonadati</taxon>
        <taxon>Pseudomonadota</taxon>
        <taxon>Betaproteobacteria</taxon>
        <taxon>Neisseriales</taxon>
        <taxon>Chitinibacteraceae</taxon>
        <taxon>Silvimonas</taxon>
    </lineage>
</organism>
<dbReference type="HAMAP" id="MF_00063">
    <property type="entry name" value="CysH"/>
    <property type="match status" value="1"/>
</dbReference>
<evidence type="ECO:0000256" key="3">
    <source>
        <dbReference type="ARBA" id="ARBA00022723"/>
    </source>
</evidence>
<feature type="binding site" evidence="14">
    <location>
        <position position="110"/>
    </location>
    <ligand>
        <name>[4Fe-4S] cluster</name>
        <dbReference type="ChEBI" id="CHEBI:49883"/>
    </ligand>
</feature>
<dbReference type="EMBL" id="JACHHN010000003">
    <property type="protein sequence ID" value="MBB5191026.1"/>
    <property type="molecule type" value="Genomic_DNA"/>
</dbReference>
<dbReference type="EC" id="1.8.4.10" evidence="9 14"/>
<dbReference type="PANTHER" id="PTHR46482">
    <property type="entry name" value="5'-ADENYLYLSULFATE REDUCTASE 3, CHLOROPLASTIC"/>
    <property type="match status" value="1"/>
</dbReference>
<dbReference type="NCBIfam" id="TIGR00434">
    <property type="entry name" value="cysH"/>
    <property type="match status" value="1"/>
</dbReference>
<dbReference type="InterPro" id="IPR011798">
    <property type="entry name" value="APS_reductase"/>
</dbReference>
<evidence type="ECO:0000256" key="12">
    <source>
        <dbReference type="ARBA" id="ARBA00032041"/>
    </source>
</evidence>
<dbReference type="AlphaFoldDB" id="A0A840RF56"/>
<keyword evidence="4 14" id="KW-0560">Oxidoreductase</keyword>
<feature type="active site" description="Nucleophile; cysteine thiosulfonate intermediate" evidence="14">
    <location>
        <position position="221"/>
    </location>
</feature>
<dbReference type="Proteomes" id="UP000543030">
    <property type="component" value="Unassembled WGS sequence"/>
</dbReference>
<evidence type="ECO:0000256" key="5">
    <source>
        <dbReference type="ARBA" id="ARBA00023004"/>
    </source>
</evidence>
<comment type="similarity">
    <text evidence="1 14">Belongs to the PAPS reductase family. CysH subfamily.</text>
</comment>
<dbReference type="PIRSF" id="PIRSF000857">
    <property type="entry name" value="PAPS_reductase"/>
    <property type="match status" value="1"/>
</dbReference>
<evidence type="ECO:0000256" key="10">
    <source>
        <dbReference type="ARBA" id="ARBA00029514"/>
    </source>
</evidence>
<comment type="subcellular location">
    <subcellularLocation>
        <location evidence="14">Cytoplasm</location>
    </subcellularLocation>
</comment>
<evidence type="ECO:0000313" key="17">
    <source>
        <dbReference type="Proteomes" id="UP000543030"/>
    </source>
</evidence>
<dbReference type="Pfam" id="PF01507">
    <property type="entry name" value="PAPS_reduct"/>
    <property type="match status" value="1"/>
</dbReference>
<dbReference type="RefSeq" id="WP_184099571.1">
    <property type="nucleotide sequence ID" value="NZ_JACHHN010000003.1"/>
</dbReference>
<evidence type="ECO:0000256" key="9">
    <source>
        <dbReference type="ARBA" id="ARBA00024386"/>
    </source>
</evidence>
<dbReference type="SUPFAM" id="SSF52402">
    <property type="entry name" value="Adenine nucleotide alpha hydrolases-like"/>
    <property type="match status" value="1"/>
</dbReference>
<proteinExistence type="inferred from homology"/>
<evidence type="ECO:0000256" key="2">
    <source>
        <dbReference type="ARBA" id="ARBA00022490"/>
    </source>
</evidence>
<feature type="binding site" evidence="14">
    <location>
        <position position="196"/>
    </location>
    <ligand>
        <name>[4Fe-4S] cluster</name>
        <dbReference type="ChEBI" id="CHEBI:49883"/>
    </ligand>
</feature>
<feature type="binding site" evidence="14">
    <location>
        <position position="111"/>
    </location>
    <ligand>
        <name>[4Fe-4S] cluster</name>
        <dbReference type="ChEBI" id="CHEBI:49883"/>
    </ligand>
</feature>
<evidence type="ECO:0000256" key="14">
    <source>
        <dbReference type="HAMAP-Rule" id="MF_00063"/>
    </source>
</evidence>
<dbReference type="GO" id="GO:0070814">
    <property type="term" value="P:hydrogen sulfide biosynthetic process"/>
    <property type="evidence" value="ECO:0007669"/>
    <property type="project" value="UniProtKB-UniRule"/>
</dbReference>
<dbReference type="InterPro" id="IPR014729">
    <property type="entry name" value="Rossmann-like_a/b/a_fold"/>
</dbReference>
<evidence type="ECO:0000256" key="13">
    <source>
        <dbReference type="ARBA" id="ARBA00048441"/>
    </source>
</evidence>
<reference evidence="16 17" key="1">
    <citation type="submission" date="2020-08" db="EMBL/GenBank/DDBJ databases">
        <title>Genomic Encyclopedia of Type Strains, Phase IV (KMG-IV): sequencing the most valuable type-strain genomes for metagenomic binning, comparative biology and taxonomic classification.</title>
        <authorList>
            <person name="Goeker M."/>
        </authorList>
    </citation>
    <scope>NUCLEOTIDE SEQUENCE [LARGE SCALE GENOMIC DNA]</scope>
    <source>
        <strain evidence="16 17">DSM 18233</strain>
    </source>
</reference>
<sequence length="242" mass="27252">MDLDSKIADTLALLKRIAADYSPAVFANSFGAEDMVLTDLIARHNIGIAAFSLDTGRLPEETYELMQTVRQRYPDHAVQVFFPNAAAVENYVKDNGVNGFYDSVDLRKSCCHIRKIEPLQRALSGKKAWVTGLRREQSPTRTDLGNQEYDAGNGLEKFNPLIEWTEKDVWAYIKANDVPYNKLHDRHYPSIGCAPCTRAIAMGEDVRAGRWWWENPENKECGLHVKEGGEVSAISFVSSVQR</sequence>
<dbReference type="InterPro" id="IPR002500">
    <property type="entry name" value="PAPS_reduct_dom"/>
</dbReference>
<dbReference type="GO" id="GO:0051539">
    <property type="term" value="F:4 iron, 4 sulfur cluster binding"/>
    <property type="evidence" value="ECO:0007669"/>
    <property type="project" value="UniProtKB-UniRule"/>
</dbReference>
<keyword evidence="6 14" id="KW-0411">Iron-sulfur</keyword>
<evidence type="ECO:0000256" key="8">
    <source>
        <dbReference type="ARBA" id="ARBA00024327"/>
    </source>
</evidence>
<dbReference type="CDD" id="cd23945">
    <property type="entry name" value="PAPS_reductase"/>
    <property type="match status" value="1"/>
</dbReference>
<evidence type="ECO:0000256" key="7">
    <source>
        <dbReference type="ARBA" id="ARBA00024298"/>
    </source>
</evidence>
<comment type="catalytic activity">
    <reaction evidence="13 14">
        <text>[thioredoxin]-disulfide + sulfite + AMP + 2 H(+) = adenosine 5'-phosphosulfate + [thioredoxin]-dithiol</text>
        <dbReference type="Rhea" id="RHEA:21976"/>
        <dbReference type="Rhea" id="RHEA-COMP:10698"/>
        <dbReference type="Rhea" id="RHEA-COMP:10700"/>
        <dbReference type="ChEBI" id="CHEBI:15378"/>
        <dbReference type="ChEBI" id="CHEBI:17359"/>
        <dbReference type="ChEBI" id="CHEBI:29950"/>
        <dbReference type="ChEBI" id="CHEBI:50058"/>
        <dbReference type="ChEBI" id="CHEBI:58243"/>
        <dbReference type="ChEBI" id="CHEBI:456215"/>
        <dbReference type="EC" id="1.8.4.10"/>
    </reaction>
</comment>
<evidence type="ECO:0000259" key="15">
    <source>
        <dbReference type="Pfam" id="PF01507"/>
    </source>
</evidence>
<dbReference type="NCBIfam" id="TIGR02055">
    <property type="entry name" value="APS_reductase"/>
    <property type="match status" value="1"/>
</dbReference>
<keyword evidence="17" id="KW-1185">Reference proteome</keyword>
<evidence type="ECO:0000256" key="11">
    <source>
        <dbReference type="ARBA" id="ARBA00030894"/>
    </source>
</evidence>
<evidence type="ECO:0000256" key="1">
    <source>
        <dbReference type="ARBA" id="ARBA00009732"/>
    </source>
</evidence>
<comment type="cofactor">
    <cofactor evidence="14">
        <name>[4Fe-4S] cluster</name>
        <dbReference type="ChEBI" id="CHEBI:49883"/>
    </cofactor>
    <text evidence="14">Binds 1 [4Fe-4S] cluster per subunit.</text>
</comment>
<dbReference type="GO" id="GO:0043866">
    <property type="term" value="F:adenylyl-sulfate reductase (thioredoxin) activity"/>
    <property type="evidence" value="ECO:0007669"/>
    <property type="project" value="UniProtKB-EC"/>
</dbReference>
<feature type="domain" description="Phosphoadenosine phosphosulphate reductase" evidence="15">
    <location>
        <begin position="25"/>
        <end position="199"/>
    </location>
</feature>
<dbReference type="GO" id="GO:0046872">
    <property type="term" value="F:metal ion binding"/>
    <property type="evidence" value="ECO:0007669"/>
    <property type="project" value="UniProtKB-KW"/>
</dbReference>
<dbReference type="GO" id="GO:0005737">
    <property type="term" value="C:cytoplasm"/>
    <property type="evidence" value="ECO:0007669"/>
    <property type="project" value="UniProtKB-SubCell"/>
</dbReference>
<dbReference type="PANTHER" id="PTHR46482:SF9">
    <property type="entry name" value="5'-ADENYLYLSULFATE REDUCTASE 1, CHLOROPLASTIC"/>
    <property type="match status" value="1"/>
</dbReference>
<dbReference type="Gene3D" id="3.40.50.620">
    <property type="entry name" value="HUPs"/>
    <property type="match status" value="1"/>
</dbReference>
<evidence type="ECO:0000313" key="16">
    <source>
        <dbReference type="EMBL" id="MBB5191026.1"/>
    </source>
</evidence>
<feature type="binding site" evidence="14">
    <location>
        <position position="193"/>
    </location>
    <ligand>
        <name>[4Fe-4S] cluster</name>
        <dbReference type="ChEBI" id="CHEBI:49883"/>
    </ligand>
</feature>
<accession>A0A840RF56</accession>
<evidence type="ECO:0000256" key="4">
    <source>
        <dbReference type="ARBA" id="ARBA00023002"/>
    </source>
</evidence>
<keyword evidence="5 14" id="KW-0408">Iron</keyword>
<dbReference type="GO" id="GO:0019344">
    <property type="term" value="P:cysteine biosynthetic process"/>
    <property type="evidence" value="ECO:0007669"/>
    <property type="project" value="InterPro"/>
</dbReference>
<name>A0A840RF56_9NEIS</name>
<comment type="pathway">
    <text evidence="8 14">Sulfur metabolism; hydrogen sulfide biosynthesis; sulfite from sulfate.</text>
</comment>
<dbReference type="NCBIfam" id="NF002537">
    <property type="entry name" value="PRK02090.1"/>
    <property type="match status" value="1"/>
</dbReference>
<dbReference type="InterPro" id="IPR004511">
    <property type="entry name" value="PAPS/APS_Rdtase"/>
</dbReference>
<keyword evidence="2 14" id="KW-0963">Cytoplasm</keyword>
<keyword evidence="3 14" id="KW-0479">Metal-binding</keyword>
<protein>
    <recommendedName>
        <fullName evidence="10 14">Adenosine 5'-phosphosulfate reductase</fullName>
        <shortName evidence="14">APS reductase</shortName>
        <ecNumber evidence="9 14">1.8.4.10</ecNumber>
    </recommendedName>
    <alternativeName>
        <fullName evidence="12 14">5'-adenylylsulfate reductase</fullName>
    </alternativeName>
    <alternativeName>
        <fullName evidence="11 14">Thioredoxin-dependent 5'-adenylylsulfate reductase</fullName>
    </alternativeName>
</protein>
<gene>
    <name evidence="14" type="primary">cysH</name>
    <name evidence="16" type="ORF">HNQ50_001749</name>
</gene>
<dbReference type="GO" id="GO:0004604">
    <property type="term" value="F:phosphoadenylyl-sulfate reductase (thioredoxin) activity"/>
    <property type="evidence" value="ECO:0007669"/>
    <property type="project" value="UniProtKB-UniRule"/>
</dbReference>